<dbReference type="EMBL" id="NVMX01000153">
    <property type="protein sequence ID" value="PDZ94606.1"/>
    <property type="molecule type" value="Genomic_DNA"/>
</dbReference>
<sequence length="62" mass="7288">MTKGFETKWHLEGKEEGKAEERRKIIFELLGLETSEDIIKRATGITDEQLEAFKEKFKKSKM</sequence>
<accession>A0A9X6STD6</accession>
<name>A0A9X6STD6_BACCE</name>
<proteinExistence type="predicted"/>
<dbReference type="RefSeq" id="WP_098006863.1">
    <property type="nucleotide sequence ID" value="NZ_NVMX01000153.1"/>
</dbReference>
<gene>
    <name evidence="1" type="ORF">CON36_32895</name>
</gene>
<dbReference type="AlphaFoldDB" id="A0A9X6STD6"/>
<organism evidence="1 2">
    <name type="scientific">Bacillus cereus</name>
    <dbReference type="NCBI Taxonomy" id="1396"/>
    <lineage>
        <taxon>Bacteria</taxon>
        <taxon>Bacillati</taxon>
        <taxon>Bacillota</taxon>
        <taxon>Bacilli</taxon>
        <taxon>Bacillales</taxon>
        <taxon>Bacillaceae</taxon>
        <taxon>Bacillus</taxon>
        <taxon>Bacillus cereus group</taxon>
    </lineage>
</organism>
<reference evidence="1 2" key="1">
    <citation type="submission" date="2017-09" db="EMBL/GenBank/DDBJ databases">
        <title>Large-scale bioinformatics analysis of Bacillus genomes uncovers conserved roles of natural products in bacterial physiology.</title>
        <authorList>
            <consortium name="Agbiome Team Llc"/>
            <person name="Bleich R.M."/>
            <person name="Grubbs K.J."/>
            <person name="Santa Maria K.C."/>
            <person name="Allen S.E."/>
            <person name="Farag S."/>
            <person name="Shank E.A."/>
            <person name="Bowers A."/>
        </authorList>
    </citation>
    <scope>NUCLEOTIDE SEQUENCE [LARGE SCALE GENOMIC DNA]</scope>
    <source>
        <strain evidence="1 2">AFS092789</strain>
    </source>
</reference>
<protein>
    <submittedName>
        <fullName evidence="1">Uncharacterized protein</fullName>
    </submittedName>
</protein>
<evidence type="ECO:0000313" key="2">
    <source>
        <dbReference type="Proteomes" id="UP000219922"/>
    </source>
</evidence>
<dbReference type="Proteomes" id="UP000219922">
    <property type="component" value="Unassembled WGS sequence"/>
</dbReference>
<comment type="caution">
    <text evidence="1">The sequence shown here is derived from an EMBL/GenBank/DDBJ whole genome shotgun (WGS) entry which is preliminary data.</text>
</comment>
<evidence type="ECO:0000313" key="1">
    <source>
        <dbReference type="EMBL" id="PDZ94606.1"/>
    </source>
</evidence>